<dbReference type="RefSeq" id="WP_151141023.1">
    <property type="nucleotide sequence ID" value="NZ_WAGX01000003.1"/>
</dbReference>
<feature type="domain" description="HTH cro/C1-type" evidence="1">
    <location>
        <begin position="16"/>
        <end position="70"/>
    </location>
</feature>
<dbReference type="SUPFAM" id="SSF47413">
    <property type="entry name" value="lambda repressor-like DNA-binding domains"/>
    <property type="match status" value="1"/>
</dbReference>
<dbReference type="InterPro" id="IPR001387">
    <property type="entry name" value="Cro/C1-type_HTH"/>
</dbReference>
<dbReference type="CDD" id="cd00093">
    <property type="entry name" value="HTH_XRE"/>
    <property type="match status" value="1"/>
</dbReference>
<dbReference type="Gene3D" id="1.10.260.40">
    <property type="entry name" value="lambda repressor-like DNA-binding domains"/>
    <property type="match status" value="1"/>
</dbReference>
<evidence type="ECO:0000313" key="2">
    <source>
        <dbReference type="EMBL" id="KAB1440510.1"/>
    </source>
</evidence>
<protein>
    <submittedName>
        <fullName evidence="2">Helix-turn-helix transcriptional regulator</fullName>
    </submittedName>
</protein>
<dbReference type="AlphaFoldDB" id="A0A7V7QNC3"/>
<dbReference type="EMBL" id="WAGX01000003">
    <property type="protein sequence ID" value="KAB1440510.1"/>
    <property type="molecule type" value="Genomic_DNA"/>
</dbReference>
<accession>A0A7V7QNC3</accession>
<reference evidence="2 3" key="1">
    <citation type="submission" date="2019-09" db="EMBL/GenBank/DDBJ databases">
        <authorList>
            <person name="Valk L.C."/>
        </authorList>
    </citation>
    <scope>NUCLEOTIDE SEQUENCE [LARGE SCALE GENOMIC DNA]</scope>
    <source>
        <strain evidence="2">GalUA</strain>
    </source>
</reference>
<comment type="caution">
    <text evidence="2">The sequence shown here is derived from an EMBL/GenBank/DDBJ whole genome shotgun (WGS) entry which is preliminary data.</text>
</comment>
<gene>
    <name evidence="2" type="ORF">F7O84_01370</name>
</gene>
<keyword evidence="3" id="KW-1185">Reference proteome</keyword>
<dbReference type="PROSITE" id="PS50943">
    <property type="entry name" value="HTH_CROC1"/>
    <property type="match status" value="1"/>
</dbReference>
<evidence type="ECO:0000259" key="1">
    <source>
        <dbReference type="PROSITE" id="PS50943"/>
    </source>
</evidence>
<dbReference type="InterPro" id="IPR010982">
    <property type="entry name" value="Lambda_DNA-bd_dom_sf"/>
</dbReference>
<name>A0A7V7QNC3_9FIRM</name>
<dbReference type="Proteomes" id="UP000461768">
    <property type="component" value="Unassembled WGS sequence"/>
</dbReference>
<dbReference type="SMART" id="SM00530">
    <property type="entry name" value="HTH_XRE"/>
    <property type="match status" value="1"/>
</dbReference>
<proteinExistence type="predicted"/>
<reference evidence="2 3" key="2">
    <citation type="submission" date="2020-02" db="EMBL/GenBank/DDBJ databases">
        <title>Candidatus Galacturonibacter soehngenii shows hetero-acetogenic catabolism of galacturonic acid but lacks a canonical carbon monoxide dehydrogenase/acetyl-CoA synthase complex.</title>
        <authorList>
            <person name="Diender M."/>
            <person name="Stouten G.R."/>
            <person name="Petersen J.F."/>
            <person name="Nielsen P.H."/>
            <person name="Dueholm M.S."/>
            <person name="Pronk J.T."/>
            <person name="Van Loosdrecht M.C.M."/>
        </authorList>
    </citation>
    <scope>NUCLEOTIDE SEQUENCE [LARGE SCALE GENOMIC DNA]</scope>
    <source>
        <strain evidence="2">GalUA</strain>
    </source>
</reference>
<dbReference type="Pfam" id="PF01381">
    <property type="entry name" value="HTH_3"/>
    <property type="match status" value="1"/>
</dbReference>
<dbReference type="OrthoDB" id="9785138at2"/>
<organism evidence="2 3">
    <name type="scientific">Candidatus Galacturonatibacter soehngenii</name>
    <dbReference type="NCBI Taxonomy" id="2307010"/>
    <lineage>
        <taxon>Bacteria</taxon>
        <taxon>Bacillati</taxon>
        <taxon>Bacillota</taxon>
        <taxon>Clostridia</taxon>
        <taxon>Lachnospirales</taxon>
        <taxon>Lachnospiraceae</taxon>
        <taxon>Candidatus Galacturonatibacter</taxon>
    </lineage>
</organism>
<dbReference type="GO" id="GO:0003677">
    <property type="term" value="F:DNA binding"/>
    <property type="evidence" value="ECO:0007669"/>
    <property type="project" value="InterPro"/>
</dbReference>
<evidence type="ECO:0000313" key="3">
    <source>
        <dbReference type="Proteomes" id="UP000461768"/>
    </source>
</evidence>
<sequence length="138" mass="16184">MIEKDFELYYDLGDKLREVRLSKNLSLADVAKKLHVAAKTLQRYECGERKIKQDILLKLTEIYEIDYYQFVKNIRLESVIRDYDIQFTSKDGTLLLAETSPYPNTMELSFENLRNIIAKSVTTLSNEQKIELIKLLSQ</sequence>